<reference evidence="6 7" key="1">
    <citation type="submission" date="2017-09" db="EMBL/GenBank/DDBJ databases">
        <authorList>
            <person name="Ehlers B."/>
            <person name="Leendertz F.H."/>
        </authorList>
    </citation>
    <scope>NUCLEOTIDE SEQUENCE [LARGE SCALE GENOMIC DNA]</scope>
    <source>
        <strain evidence="6 7">USBA 140</strain>
    </source>
</reference>
<evidence type="ECO:0000256" key="2">
    <source>
        <dbReference type="ARBA" id="ARBA00022989"/>
    </source>
</evidence>
<organism evidence="6 7">
    <name type="scientific">Caenispirillum bisanense</name>
    <dbReference type="NCBI Taxonomy" id="414052"/>
    <lineage>
        <taxon>Bacteria</taxon>
        <taxon>Pseudomonadati</taxon>
        <taxon>Pseudomonadota</taxon>
        <taxon>Alphaproteobacteria</taxon>
        <taxon>Rhodospirillales</taxon>
        <taxon>Novispirillaceae</taxon>
        <taxon>Caenispirillum</taxon>
    </lineage>
</organism>
<keyword evidence="1 4" id="KW-0812">Transmembrane</keyword>
<feature type="transmembrane region" description="Helical" evidence="4">
    <location>
        <begin position="299"/>
        <end position="319"/>
    </location>
</feature>
<keyword evidence="7" id="KW-1185">Reference proteome</keyword>
<evidence type="ECO:0000313" key="7">
    <source>
        <dbReference type="Proteomes" id="UP000219621"/>
    </source>
</evidence>
<keyword evidence="2 4" id="KW-1133">Transmembrane helix</keyword>
<dbReference type="Gene3D" id="1.20.1250.20">
    <property type="entry name" value="MFS general substrate transporter like domains"/>
    <property type="match status" value="2"/>
</dbReference>
<evidence type="ECO:0000256" key="1">
    <source>
        <dbReference type="ARBA" id="ARBA00022692"/>
    </source>
</evidence>
<gene>
    <name evidence="6" type="ORF">SAMN05421508_106115</name>
</gene>
<dbReference type="Pfam" id="PF07690">
    <property type="entry name" value="MFS_1"/>
    <property type="match status" value="1"/>
</dbReference>
<evidence type="ECO:0000256" key="4">
    <source>
        <dbReference type="SAM" id="Phobius"/>
    </source>
</evidence>
<feature type="transmembrane region" description="Helical" evidence="4">
    <location>
        <begin position="325"/>
        <end position="353"/>
    </location>
</feature>
<dbReference type="InterPro" id="IPR036259">
    <property type="entry name" value="MFS_trans_sf"/>
</dbReference>
<dbReference type="SUPFAM" id="SSF103473">
    <property type="entry name" value="MFS general substrate transporter"/>
    <property type="match status" value="1"/>
</dbReference>
<feature type="domain" description="Major facilitator superfamily (MFS) profile" evidence="5">
    <location>
        <begin position="23"/>
        <end position="417"/>
    </location>
</feature>
<dbReference type="PANTHER" id="PTHR23527">
    <property type="entry name" value="BLL3282 PROTEIN"/>
    <property type="match status" value="1"/>
</dbReference>
<feature type="transmembrane region" description="Helical" evidence="4">
    <location>
        <begin position="390"/>
        <end position="413"/>
    </location>
</feature>
<evidence type="ECO:0000259" key="5">
    <source>
        <dbReference type="PROSITE" id="PS50850"/>
    </source>
</evidence>
<feature type="transmembrane region" description="Helical" evidence="4">
    <location>
        <begin position="365"/>
        <end position="384"/>
    </location>
</feature>
<dbReference type="InterPro" id="IPR020846">
    <property type="entry name" value="MFS_dom"/>
</dbReference>
<keyword evidence="3 4" id="KW-0472">Membrane</keyword>
<feature type="transmembrane region" description="Helical" evidence="4">
    <location>
        <begin position="63"/>
        <end position="84"/>
    </location>
</feature>
<dbReference type="EMBL" id="OCNJ01000006">
    <property type="protein sequence ID" value="SOD96831.1"/>
    <property type="molecule type" value="Genomic_DNA"/>
</dbReference>
<feature type="transmembrane region" description="Helical" evidence="4">
    <location>
        <begin position="235"/>
        <end position="259"/>
    </location>
</feature>
<evidence type="ECO:0000256" key="3">
    <source>
        <dbReference type="ARBA" id="ARBA00023136"/>
    </source>
</evidence>
<dbReference type="Proteomes" id="UP000219621">
    <property type="component" value="Unassembled WGS sequence"/>
</dbReference>
<protein>
    <submittedName>
        <fullName evidence="6">Sugar phosphate permease</fullName>
    </submittedName>
</protein>
<dbReference type="InterPro" id="IPR011701">
    <property type="entry name" value="MFS"/>
</dbReference>
<dbReference type="RefSeq" id="WP_245913485.1">
    <property type="nucleotide sequence ID" value="NZ_OCNJ01000006.1"/>
</dbReference>
<dbReference type="PROSITE" id="PS50850">
    <property type="entry name" value="MFS"/>
    <property type="match status" value="1"/>
</dbReference>
<dbReference type="AlphaFoldDB" id="A0A286GMQ6"/>
<dbReference type="PANTHER" id="PTHR23527:SF1">
    <property type="entry name" value="BLL3282 PROTEIN"/>
    <property type="match status" value="1"/>
</dbReference>
<dbReference type="InterPro" id="IPR052952">
    <property type="entry name" value="MFS-Transporter"/>
</dbReference>
<name>A0A286GMQ6_9PROT</name>
<feature type="transmembrane region" description="Helical" evidence="4">
    <location>
        <begin position="265"/>
        <end position="287"/>
    </location>
</feature>
<proteinExistence type="predicted"/>
<sequence>MAPKGETTGERRAAAAGFAASPWGVLAATTAVQALISMAALTPPVFAAVATAEVGLPATLVGSYTSLVYFGAMVTSLLSGSVVGRFGAMRVSQVCLLLCAGGLVLLSAMQAGALVALAVVGALVVGFGYGPVTPASSHILARSTPPERRGLVFSIKQTGVPIGGMLAGALVPPLVLWSDWRGAALAVAAAAAVLAVVVQPTRPSLDADREPGRSLRAAGLLGPLRLIWRHGPLRLISCASFTFAAMQLSLASFLVTYLVSEVGLSLVDAGLVLAVAQGAGIVGRVAWGLLADAWFGPRATLVGLAVVMAAAALVAGWLFPVLPLWLIVVTCALFGATAIGWNGVFLAEVAHLAPEGRAGEATGGALFFTFGGVVCGPSLFGVAVETLPGGYGAAFTVFAAAALAGAVLSLLAARAQREETQP</sequence>
<feature type="transmembrane region" description="Helical" evidence="4">
    <location>
        <begin position="180"/>
        <end position="198"/>
    </location>
</feature>
<feature type="transmembrane region" description="Helical" evidence="4">
    <location>
        <begin position="96"/>
        <end position="129"/>
    </location>
</feature>
<dbReference type="GO" id="GO:0022857">
    <property type="term" value="F:transmembrane transporter activity"/>
    <property type="evidence" value="ECO:0007669"/>
    <property type="project" value="InterPro"/>
</dbReference>
<accession>A0A286GMQ6</accession>
<evidence type="ECO:0000313" key="6">
    <source>
        <dbReference type="EMBL" id="SOD96831.1"/>
    </source>
</evidence>